<dbReference type="GO" id="GO:0005829">
    <property type="term" value="C:cytosol"/>
    <property type="evidence" value="ECO:0007669"/>
    <property type="project" value="TreeGrafter"/>
</dbReference>
<dbReference type="Pfam" id="PF11798">
    <property type="entry name" value="IMS_HHH"/>
    <property type="match status" value="1"/>
</dbReference>
<feature type="site" description="Substrate discrimination" evidence="6">
    <location>
        <position position="17"/>
    </location>
</feature>
<dbReference type="InterPro" id="IPR017961">
    <property type="entry name" value="DNA_pol_Y-fam_little_finger"/>
</dbReference>
<dbReference type="Pfam" id="PF00817">
    <property type="entry name" value="IMS"/>
    <property type="match status" value="1"/>
</dbReference>
<evidence type="ECO:0000256" key="4">
    <source>
        <dbReference type="ARBA" id="ARBA00022763"/>
    </source>
</evidence>
<dbReference type="InterPro" id="IPR036775">
    <property type="entry name" value="DNA_pol_Y-fam_lit_finger_sf"/>
</dbReference>
<proteinExistence type="inferred from homology"/>
<feature type="domain" description="UmuC" evidence="8">
    <location>
        <begin position="8"/>
        <end position="197"/>
    </location>
</feature>
<dbReference type="GO" id="GO:0006261">
    <property type="term" value="P:DNA-templated DNA replication"/>
    <property type="evidence" value="ECO:0007669"/>
    <property type="project" value="UniProtKB-UniRule"/>
</dbReference>
<comment type="catalytic activity">
    <reaction evidence="6">
        <text>DNA(n) + a 2'-deoxyribonucleoside 5'-triphosphate = DNA(n+1) + diphosphate</text>
        <dbReference type="Rhea" id="RHEA:22508"/>
        <dbReference type="Rhea" id="RHEA-COMP:17339"/>
        <dbReference type="Rhea" id="RHEA-COMP:17340"/>
        <dbReference type="ChEBI" id="CHEBI:33019"/>
        <dbReference type="ChEBI" id="CHEBI:61560"/>
        <dbReference type="ChEBI" id="CHEBI:173112"/>
        <dbReference type="EC" id="2.7.7.7"/>
    </reaction>
</comment>
<dbReference type="PANTHER" id="PTHR11076">
    <property type="entry name" value="DNA REPAIR POLYMERASE UMUC / TRANSFERASE FAMILY MEMBER"/>
    <property type="match status" value="1"/>
</dbReference>
<comment type="similarity">
    <text evidence="1 6">Belongs to the DNA polymerase type-Y family.</text>
</comment>
<feature type="compositionally biased region" description="Basic and acidic residues" evidence="7">
    <location>
        <begin position="412"/>
        <end position="433"/>
    </location>
</feature>
<dbReference type="InterPro" id="IPR024728">
    <property type="entry name" value="PolY_HhH_motif"/>
</dbReference>
<comment type="function">
    <text evidence="6">Poorly processive, error-prone DNA polymerase involved in untargeted mutagenesis. Copies undamaged DNA at stalled replication forks, which arise in vivo from mismatched or misaligned primer ends. These misaligned primers can be extended by PolIV. Exhibits no 3'-5' exonuclease (proofreading) activity. May be involved in translesional synthesis, in conjunction with the beta clamp from PolIII.</text>
</comment>
<keyword evidence="6" id="KW-0234">DNA repair</keyword>
<keyword evidence="6" id="KW-0238">DNA-binding</keyword>
<evidence type="ECO:0000256" key="2">
    <source>
        <dbReference type="ARBA" id="ARBA00022457"/>
    </source>
</evidence>
<evidence type="ECO:0000313" key="10">
    <source>
        <dbReference type="Proteomes" id="UP000823886"/>
    </source>
</evidence>
<dbReference type="Pfam" id="PF11799">
    <property type="entry name" value="IMS_C"/>
    <property type="match status" value="1"/>
</dbReference>
<dbReference type="InterPro" id="IPR050116">
    <property type="entry name" value="DNA_polymerase-Y"/>
</dbReference>
<dbReference type="GO" id="GO:0000287">
    <property type="term" value="F:magnesium ion binding"/>
    <property type="evidence" value="ECO:0007669"/>
    <property type="project" value="UniProtKB-UniRule"/>
</dbReference>
<feature type="binding site" evidence="6">
    <location>
        <position position="115"/>
    </location>
    <ligand>
        <name>Mg(2+)</name>
        <dbReference type="ChEBI" id="CHEBI:18420"/>
    </ligand>
</feature>
<sequence length="433" mass="49004">MVCVEKVIFHIDVNSAFLSWEAVYRLKEQGGTVDLREIPCAVGGDKSKRRGIILAKSISAKAYGVKTGEPLTDALKKCPGLTVIPAHHGMYKEYSKKFIELLREYTPDVEQYSIDEAFMDMSGMEKLTGDPCAFVHKLKNRISRELGFTVNIGISSNKYLAKMASDFEKPDRVHTLFPSEIPEKMWCLPVSEMLFVGKSTEKELRKLGIYTIGDLAKTDVEILKHHLKKHGEAIWKFANGQDSSLVESVPEGNKGYGNSTTIAFDVTDEDTAKMVLLSLCETVASRLRKDGQRAEVVSVAIKNFELKTVSHQQVMPAPTNITGEIYHTVCRLFDELWDESPIRLLGVYTSKVSREEKGRQMSLFDHTDYEKMEKLDHAVDEIRKKFGSDAIMRASFLDNRKVKNMAGGHPQTKPEQKKEENKNQQNKNWEELC</sequence>
<dbReference type="InterPro" id="IPR043502">
    <property type="entry name" value="DNA/RNA_pol_sf"/>
</dbReference>
<keyword evidence="3 6" id="KW-0548">Nucleotidyltransferase</keyword>
<dbReference type="PANTHER" id="PTHR11076:SF35">
    <property type="entry name" value="DNA REPAIR PROTEIN HOMOLOG YOBH"/>
    <property type="match status" value="1"/>
</dbReference>
<keyword evidence="6" id="KW-0460">Magnesium</keyword>
<comment type="cofactor">
    <cofactor evidence="6">
        <name>Mg(2+)</name>
        <dbReference type="ChEBI" id="CHEBI:18420"/>
    </cofactor>
    <text evidence="6">Binds 2 magnesium ions per subunit.</text>
</comment>
<dbReference type="AlphaFoldDB" id="A0A9D2PQ00"/>
<dbReference type="GO" id="GO:0042276">
    <property type="term" value="P:error-prone translesion synthesis"/>
    <property type="evidence" value="ECO:0007669"/>
    <property type="project" value="TreeGrafter"/>
</dbReference>
<dbReference type="InterPro" id="IPR001126">
    <property type="entry name" value="UmuC"/>
</dbReference>
<organism evidence="9 10">
    <name type="scientific">Candidatus Blautia merdavium</name>
    <dbReference type="NCBI Taxonomy" id="2838494"/>
    <lineage>
        <taxon>Bacteria</taxon>
        <taxon>Bacillati</taxon>
        <taxon>Bacillota</taxon>
        <taxon>Clostridia</taxon>
        <taxon>Lachnospirales</taxon>
        <taxon>Lachnospiraceae</taxon>
        <taxon>Blautia</taxon>
    </lineage>
</organism>
<dbReference type="SUPFAM" id="SSF100879">
    <property type="entry name" value="Lesion bypass DNA polymerase (Y-family), little finger domain"/>
    <property type="match status" value="1"/>
</dbReference>
<dbReference type="GO" id="GO:0003684">
    <property type="term" value="F:damaged DNA binding"/>
    <property type="evidence" value="ECO:0007669"/>
    <property type="project" value="InterPro"/>
</dbReference>
<dbReference type="EMBL" id="DWVZ01000107">
    <property type="protein sequence ID" value="HJC63561.1"/>
    <property type="molecule type" value="Genomic_DNA"/>
</dbReference>
<dbReference type="EC" id="2.7.7.7" evidence="6"/>
<keyword evidence="6" id="KW-0808">Transferase</keyword>
<name>A0A9D2PQ00_9FIRM</name>
<dbReference type="GO" id="GO:0009432">
    <property type="term" value="P:SOS response"/>
    <property type="evidence" value="ECO:0007669"/>
    <property type="project" value="TreeGrafter"/>
</dbReference>
<keyword evidence="6" id="KW-0963">Cytoplasm</keyword>
<evidence type="ECO:0000256" key="1">
    <source>
        <dbReference type="ARBA" id="ARBA00010945"/>
    </source>
</evidence>
<gene>
    <name evidence="6" type="primary">dinB</name>
    <name evidence="9" type="ORF">H9753_08090</name>
</gene>
<feature type="region of interest" description="Disordered" evidence="7">
    <location>
        <begin position="401"/>
        <end position="433"/>
    </location>
</feature>
<keyword evidence="6" id="KW-0479">Metal-binding</keyword>
<keyword evidence="6" id="KW-0235">DNA replication</keyword>
<evidence type="ECO:0000256" key="5">
    <source>
        <dbReference type="ARBA" id="ARBA00022932"/>
    </source>
</evidence>
<reference evidence="9" key="1">
    <citation type="journal article" date="2021" name="PeerJ">
        <title>Extensive microbial diversity within the chicken gut microbiome revealed by metagenomics and culture.</title>
        <authorList>
            <person name="Gilroy R."/>
            <person name="Ravi A."/>
            <person name="Getino M."/>
            <person name="Pursley I."/>
            <person name="Horton D.L."/>
            <person name="Alikhan N.F."/>
            <person name="Baker D."/>
            <person name="Gharbi K."/>
            <person name="Hall N."/>
            <person name="Watson M."/>
            <person name="Adriaenssens E.M."/>
            <person name="Foster-Nyarko E."/>
            <person name="Jarju S."/>
            <person name="Secka A."/>
            <person name="Antonio M."/>
            <person name="Oren A."/>
            <person name="Chaudhuri R.R."/>
            <person name="La Ragione R."/>
            <person name="Hildebrand F."/>
            <person name="Pallen M.J."/>
        </authorList>
    </citation>
    <scope>NUCLEOTIDE SEQUENCE</scope>
    <source>
        <strain evidence="9">ChiBcec2-3848</strain>
    </source>
</reference>
<dbReference type="InterPro" id="IPR043128">
    <property type="entry name" value="Rev_trsase/Diguanyl_cyclase"/>
</dbReference>
<keyword evidence="2 6" id="KW-0515">Mutator protein</keyword>
<dbReference type="GO" id="GO:0003887">
    <property type="term" value="F:DNA-directed DNA polymerase activity"/>
    <property type="evidence" value="ECO:0007669"/>
    <property type="project" value="UniProtKB-UniRule"/>
</dbReference>
<reference evidence="9" key="2">
    <citation type="submission" date="2021-04" db="EMBL/GenBank/DDBJ databases">
        <authorList>
            <person name="Gilroy R."/>
        </authorList>
    </citation>
    <scope>NUCLEOTIDE SEQUENCE</scope>
    <source>
        <strain evidence="9">ChiBcec2-3848</strain>
    </source>
</reference>
<dbReference type="Proteomes" id="UP000823886">
    <property type="component" value="Unassembled WGS sequence"/>
</dbReference>
<protein>
    <recommendedName>
        <fullName evidence="6">DNA polymerase IV</fullName>
        <shortName evidence="6">Pol IV</shortName>
        <ecNumber evidence="6">2.7.7.7</ecNumber>
    </recommendedName>
</protein>
<dbReference type="Gene3D" id="3.30.70.270">
    <property type="match status" value="1"/>
</dbReference>
<comment type="caution">
    <text evidence="9">The sequence shown here is derived from an EMBL/GenBank/DDBJ whole genome shotgun (WGS) entry which is preliminary data.</text>
</comment>
<dbReference type="Gene3D" id="3.30.1490.100">
    <property type="entry name" value="DNA polymerase, Y-family, little finger domain"/>
    <property type="match status" value="1"/>
</dbReference>
<evidence type="ECO:0000259" key="8">
    <source>
        <dbReference type="PROSITE" id="PS50173"/>
    </source>
</evidence>
<dbReference type="PROSITE" id="PS50173">
    <property type="entry name" value="UMUC"/>
    <property type="match status" value="1"/>
</dbReference>
<comment type="subcellular location">
    <subcellularLocation>
        <location evidence="6">Cytoplasm</location>
    </subcellularLocation>
</comment>
<dbReference type="Gene3D" id="1.10.150.20">
    <property type="entry name" value="5' to 3' exonuclease, C-terminal subdomain"/>
    <property type="match status" value="1"/>
</dbReference>
<feature type="active site" evidence="6">
    <location>
        <position position="116"/>
    </location>
</feature>
<evidence type="ECO:0000256" key="7">
    <source>
        <dbReference type="SAM" id="MobiDB-lite"/>
    </source>
</evidence>
<dbReference type="HAMAP" id="MF_01113">
    <property type="entry name" value="DNApol_IV"/>
    <property type="match status" value="1"/>
</dbReference>
<dbReference type="GO" id="GO:0006281">
    <property type="term" value="P:DNA repair"/>
    <property type="evidence" value="ECO:0007669"/>
    <property type="project" value="UniProtKB-UniRule"/>
</dbReference>
<dbReference type="InterPro" id="IPR022880">
    <property type="entry name" value="DNApol_IV"/>
</dbReference>
<dbReference type="Gene3D" id="3.40.1170.60">
    <property type="match status" value="1"/>
</dbReference>
<evidence type="ECO:0000313" key="9">
    <source>
        <dbReference type="EMBL" id="HJC63561.1"/>
    </source>
</evidence>
<accession>A0A9D2PQ00</accession>
<dbReference type="SUPFAM" id="SSF56672">
    <property type="entry name" value="DNA/RNA polymerases"/>
    <property type="match status" value="1"/>
</dbReference>
<evidence type="ECO:0000256" key="6">
    <source>
        <dbReference type="HAMAP-Rule" id="MF_01113"/>
    </source>
</evidence>
<comment type="subunit">
    <text evidence="6">Monomer.</text>
</comment>
<evidence type="ECO:0000256" key="3">
    <source>
        <dbReference type="ARBA" id="ARBA00022695"/>
    </source>
</evidence>
<dbReference type="CDD" id="cd03586">
    <property type="entry name" value="PolY_Pol_IV_kappa"/>
    <property type="match status" value="1"/>
</dbReference>
<feature type="binding site" evidence="6">
    <location>
        <position position="12"/>
    </location>
    <ligand>
        <name>Mg(2+)</name>
        <dbReference type="ChEBI" id="CHEBI:18420"/>
    </ligand>
</feature>
<keyword evidence="4 6" id="KW-0227">DNA damage</keyword>
<keyword evidence="5 6" id="KW-0239">DNA-directed DNA polymerase</keyword>